<name>A0ABR6PCW9_9SPIR</name>
<gene>
    <name evidence="1" type="ORF">HNP68_001042</name>
</gene>
<proteinExistence type="predicted"/>
<sequence>MLKLKIKLNAIKKKIVGINMNEYGAFLVSGEGGELIIINIY</sequence>
<accession>A0ABR6PCW9</accession>
<keyword evidence="2" id="KW-1185">Reference proteome</keyword>
<comment type="caution">
    <text evidence="1">The sequence shown here is derived from an EMBL/GenBank/DDBJ whole genome shotgun (WGS) entry which is preliminary data.</text>
</comment>
<dbReference type="EMBL" id="JACHFG010000007">
    <property type="protein sequence ID" value="MBB6043420.1"/>
    <property type="molecule type" value="Genomic_DNA"/>
</dbReference>
<evidence type="ECO:0000313" key="2">
    <source>
        <dbReference type="Proteomes" id="UP000555838"/>
    </source>
</evidence>
<reference evidence="1 2" key="1">
    <citation type="submission" date="2020-08" db="EMBL/GenBank/DDBJ databases">
        <title>Genomic Encyclopedia of Type Strains, Phase IV (KMG-IV): sequencing the most valuable type-strain genomes for metagenomic binning, comparative biology and taxonomic classification.</title>
        <authorList>
            <person name="Goeker M."/>
        </authorList>
    </citation>
    <scope>NUCLEOTIDE SEQUENCE [LARGE SCALE GENOMIC DNA]</scope>
    <source>
        <strain evidence="1 2">DSM 24625</strain>
    </source>
</reference>
<organism evidence="1 2">
    <name type="scientific">Borreliella yangtzensis</name>
    <dbReference type="NCBI Taxonomy" id="683292"/>
    <lineage>
        <taxon>Bacteria</taxon>
        <taxon>Pseudomonadati</taxon>
        <taxon>Spirochaetota</taxon>
        <taxon>Spirochaetia</taxon>
        <taxon>Spirochaetales</taxon>
        <taxon>Borreliaceae</taxon>
        <taxon>Borreliella</taxon>
    </lineage>
</organism>
<protein>
    <submittedName>
        <fullName evidence="1">Uncharacterized protein</fullName>
    </submittedName>
</protein>
<evidence type="ECO:0000313" key="1">
    <source>
        <dbReference type="EMBL" id="MBB6043420.1"/>
    </source>
</evidence>
<dbReference type="Proteomes" id="UP000555838">
    <property type="component" value="Unassembled WGS sequence"/>
</dbReference>